<evidence type="ECO:0000313" key="2">
    <source>
        <dbReference type="EMBL" id="GAA1613400.1"/>
    </source>
</evidence>
<organism evidence="2 3">
    <name type="scientific">Nonomuraea maheshkhaliensis</name>
    <dbReference type="NCBI Taxonomy" id="419590"/>
    <lineage>
        <taxon>Bacteria</taxon>
        <taxon>Bacillati</taxon>
        <taxon>Actinomycetota</taxon>
        <taxon>Actinomycetes</taxon>
        <taxon>Streptosporangiales</taxon>
        <taxon>Streptosporangiaceae</taxon>
        <taxon>Nonomuraea</taxon>
    </lineage>
</organism>
<feature type="region of interest" description="Disordered" evidence="1">
    <location>
        <begin position="92"/>
        <end position="121"/>
    </location>
</feature>
<protein>
    <recommendedName>
        <fullName evidence="4">CSD domain-containing protein</fullName>
    </recommendedName>
</protein>
<accession>A0ABN2ES58</accession>
<dbReference type="Proteomes" id="UP001500064">
    <property type="component" value="Unassembled WGS sequence"/>
</dbReference>
<dbReference type="EMBL" id="BAAAMU010000003">
    <property type="protein sequence ID" value="GAA1613400.1"/>
    <property type="molecule type" value="Genomic_DNA"/>
</dbReference>
<evidence type="ECO:0000313" key="3">
    <source>
        <dbReference type="Proteomes" id="UP001500064"/>
    </source>
</evidence>
<proteinExistence type="predicted"/>
<name>A0ABN2ES58_9ACTN</name>
<evidence type="ECO:0008006" key="4">
    <source>
        <dbReference type="Google" id="ProtNLM"/>
    </source>
</evidence>
<reference evidence="2 3" key="1">
    <citation type="journal article" date="2019" name="Int. J. Syst. Evol. Microbiol.">
        <title>The Global Catalogue of Microorganisms (GCM) 10K type strain sequencing project: providing services to taxonomists for standard genome sequencing and annotation.</title>
        <authorList>
            <consortium name="The Broad Institute Genomics Platform"/>
            <consortium name="The Broad Institute Genome Sequencing Center for Infectious Disease"/>
            <person name="Wu L."/>
            <person name="Ma J."/>
        </authorList>
    </citation>
    <scope>NUCLEOTIDE SEQUENCE [LARGE SCALE GENOMIC DNA]</scope>
    <source>
        <strain evidence="2 3">JCM 13929</strain>
    </source>
</reference>
<gene>
    <name evidence="2" type="ORF">GCM10009733_006860</name>
</gene>
<evidence type="ECO:0000256" key="1">
    <source>
        <dbReference type="SAM" id="MobiDB-lite"/>
    </source>
</evidence>
<sequence>MFLPEVTGFGFLTCDDGSEQAGLRFLSYGGSSGRRPAEAVKVTQRLAAGQTRSVGNHTLEQLGRDRTSGRVRLAVGWRQAQMPYQIIQPMTGQLRADHPASRTVSQRGPRPRWSSAVADWW</sequence>
<keyword evidence="3" id="KW-1185">Reference proteome</keyword>
<comment type="caution">
    <text evidence="2">The sequence shown here is derived from an EMBL/GenBank/DDBJ whole genome shotgun (WGS) entry which is preliminary data.</text>
</comment>